<dbReference type="Proteomes" id="UP000074108">
    <property type="component" value="Unassembled WGS sequence"/>
</dbReference>
<keyword evidence="1" id="KW-1133">Transmembrane helix</keyword>
<reference evidence="2 3" key="1">
    <citation type="journal article" date="2016" name="Front. Microbiol.">
        <title>Microevolution Analysis of Bacillus coahuilensis Unveils Differences in Phosphorus Acquisition Strategies and Their Regulation.</title>
        <authorList>
            <person name="Gomez-Lunar Z."/>
            <person name="Hernandez-Gonzalez I."/>
            <person name="Rodriguez-Torres M.D."/>
            <person name="Souza V."/>
            <person name="Olmedo-Alvarez G."/>
        </authorList>
    </citation>
    <scope>NUCLEOTIDE SEQUENCE [LARGE SCALE GENOMIC DNA]</scope>
    <source>
        <strain evidence="3">p1.1.43</strain>
    </source>
</reference>
<keyword evidence="3" id="KW-1185">Reference proteome</keyword>
<dbReference type="EMBL" id="LDYG01000019">
    <property type="protein sequence ID" value="KUP07929.1"/>
    <property type="molecule type" value="Genomic_DNA"/>
</dbReference>
<proteinExistence type="predicted"/>
<evidence type="ECO:0000313" key="3">
    <source>
        <dbReference type="Proteomes" id="UP000074108"/>
    </source>
</evidence>
<protein>
    <submittedName>
        <fullName evidence="2">Uncharacterized protein</fullName>
    </submittedName>
</protein>
<evidence type="ECO:0000313" key="2">
    <source>
        <dbReference type="EMBL" id="KUP07929.1"/>
    </source>
</evidence>
<organism evidence="2 3">
    <name type="scientific">Bacillus coahuilensis p1.1.43</name>
    <dbReference type="NCBI Taxonomy" id="1150625"/>
    <lineage>
        <taxon>Bacteria</taxon>
        <taxon>Bacillati</taxon>
        <taxon>Bacillota</taxon>
        <taxon>Bacilli</taxon>
        <taxon>Bacillales</taxon>
        <taxon>Bacillaceae</taxon>
        <taxon>Bacillus</taxon>
    </lineage>
</organism>
<dbReference type="AlphaFoldDB" id="A0A147KAW7"/>
<feature type="transmembrane region" description="Helical" evidence="1">
    <location>
        <begin position="38"/>
        <end position="60"/>
    </location>
</feature>
<comment type="caution">
    <text evidence="2">The sequence shown here is derived from an EMBL/GenBank/DDBJ whole genome shotgun (WGS) entry which is preliminary data.</text>
</comment>
<accession>A0A147KAW7</accession>
<gene>
    <name evidence="2" type="ORF">Q75_04005</name>
</gene>
<feature type="transmembrane region" description="Helical" evidence="1">
    <location>
        <begin position="66"/>
        <end position="84"/>
    </location>
</feature>
<evidence type="ECO:0000256" key="1">
    <source>
        <dbReference type="SAM" id="Phobius"/>
    </source>
</evidence>
<dbReference type="PATRIC" id="fig|1150625.3.peg.836"/>
<keyword evidence="1" id="KW-0472">Membrane</keyword>
<keyword evidence="1" id="KW-0812">Transmembrane</keyword>
<sequence length="98" mass="11285">MGVSLYDSSVGSKNSLYRSYDFIFYSLLFQYVSKWKPFILGSILIAFIFAFVFENVAIWLNIYAPIVWEHIYSFPIFILIPLIGKKIVDSITSASNEP</sequence>
<name>A0A147KAW7_9BACI</name>